<protein>
    <submittedName>
        <fullName evidence="4">23317_t:CDS:1</fullName>
    </submittedName>
</protein>
<dbReference type="PANTHER" id="PTHR45614">
    <property type="entry name" value="MYB PROTEIN-RELATED"/>
    <property type="match status" value="1"/>
</dbReference>
<dbReference type="InterPro" id="IPR050560">
    <property type="entry name" value="MYB_TF"/>
</dbReference>
<evidence type="ECO:0000313" key="5">
    <source>
        <dbReference type="Proteomes" id="UP000789901"/>
    </source>
</evidence>
<dbReference type="InterPro" id="IPR017930">
    <property type="entry name" value="Myb_dom"/>
</dbReference>
<name>A0ABN7VUV5_GIGMA</name>
<keyword evidence="5" id="KW-1185">Reference proteome</keyword>
<reference evidence="4 5" key="1">
    <citation type="submission" date="2021-06" db="EMBL/GenBank/DDBJ databases">
        <authorList>
            <person name="Kallberg Y."/>
            <person name="Tangrot J."/>
            <person name="Rosling A."/>
        </authorList>
    </citation>
    <scope>NUCLEOTIDE SEQUENCE [LARGE SCALE GENOMIC DNA]</scope>
    <source>
        <strain evidence="4 5">120-4 pot B 10/14</strain>
    </source>
</reference>
<feature type="domain" description="HTH myb-type" evidence="3">
    <location>
        <begin position="23"/>
        <end position="69"/>
    </location>
</feature>
<evidence type="ECO:0000259" key="2">
    <source>
        <dbReference type="PROSITE" id="PS50090"/>
    </source>
</evidence>
<comment type="caution">
    <text evidence="4">The sequence shown here is derived from an EMBL/GenBank/DDBJ whole genome shotgun (WGS) entry which is preliminary data.</text>
</comment>
<dbReference type="CDD" id="cd00167">
    <property type="entry name" value="SANT"/>
    <property type="match status" value="1"/>
</dbReference>
<evidence type="ECO:0000256" key="1">
    <source>
        <dbReference type="SAM" id="MobiDB-lite"/>
    </source>
</evidence>
<feature type="region of interest" description="Disordered" evidence="1">
    <location>
        <begin position="1"/>
        <end position="29"/>
    </location>
</feature>
<dbReference type="EMBL" id="CAJVQB010021813">
    <property type="protein sequence ID" value="CAG8798040.1"/>
    <property type="molecule type" value="Genomic_DNA"/>
</dbReference>
<proteinExistence type="predicted"/>
<dbReference type="PROSITE" id="PS50090">
    <property type="entry name" value="MYB_LIKE"/>
    <property type="match status" value="1"/>
</dbReference>
<dbReference type="Pfam" id="PF13921">
    <property type="entry name" value="Myb_DNA-bind_6"/>
    <property type="match status" value="1"/>
</dbReference>
<evidence type="ECO:0000313" key="4">
    <source>
        <dbReference type="EMBL" id="CAG8798040.1"/>
    </source>
</evidence>
<dbReference type="InterPro" id="IPR001005">
    <property type="entry name" value="SANT/Myb"/>
</dbReference>
<dbReference type="PROSITE" id="PS51294">
    <property type="entry name" value="HTH_MYB"/>
    <property type="match status" value="1"/>
</dbReference>
<gene>
    <name evidence="4" type="ORF">GMARGA_LOCUS22519</name>
</gene>
<dbReference type="SMART" id="SM00717">
    <property type="entry name" value="SANT"/>
    <property type="match status" value="2"/>
</dbReference>
<feature type="domain" description="Myb-like" evidence="2">
    <location>
        <begin position="14"/>
        <end position="65"/>
    </location>
</feature>
<dbReference type="SUPFAM" id="SSF46689">
    <property type="entry name" value="Homeodomain-like"/>
    <property type="match status" value="1"/>
</dbReference>
<dbReference type="InterPro" id="IPR009057">
    <property type="entry name" value="Homeodomain-like_sf"/>
</dbReference>
<organism evidence="4 5">
    <name type="scientific">Gigaspora margarita</name>
    <dbReference type="NCBI Taxonomy" id="4874"/>
    <lineage>
        <taxon>Eukaryota</taxon>
        <taxon>Fungi</taxon>
        <taxon>Fungi incertae sedis</taxon>
        <taxon>Mucoromycota</taxon>
        <taxon>Glomeromycotina</taxon>
        <taxon>Glomeromycetes</taxon>
        <taxon>Diversisporales</taxon>
        <taxon>Gigasporaceae</taxon>
        <taxon>Gigaspora</taxon>
    </lineage>
</organism>
<evidence type="ECO:0000259" key="3">
    <source>
        <dbReference type="PROSITE" id="PS51294"/>
    </source>
</evidence>
<dbReference type="Gene3D" id="1.10.10.60">
    <property type="entry name" value="Homeodomain-like"/>
    <property type="match status" value="2"/>
</dbReference>
<accession>A0ABN7VUV5</accession>
<sequence length="136" mass="16076">MMNEEMIRFNKETTPMKENQKRSNEEDKKLRELVGKYGAKKWGNIARLMGTRSAKQCRERWDSHLKPGIQKANSIPFSPREEEIIWRSRAKGVKWSKIAVLLGNGRTANDIKNAYNQRIRKQKHTQIMMSIYRIIE</sequence>
<dbReference type="Proteomes" id="UP000789901">
    <property type="component" value="Unassembled WGS sequence"/>
</dbReference>